<dbReference type="EMBL" id="JAQIZT010000006">
    <property type="protein sequence ID" value="KAJ6994218.1"/>
    <property type="molecule type" value="Genomic_DNA"/>
</dbReference>
<dbReference type="AlphaFoldDB" id="A0AAD6W045"/>
<evidence type="ECO:0000313" key="1">
    <source>
        <dbReference type="EMBL" id="KAJ6994218.1"/>
    </source>
</evidence>
<keyword evidence="2" id="KW-1185">Reference proteome</keyword>
<evidence type="ECO:0000313" key="2">
    <source>
        <dbReference type="Proteomes" id="UP001164929"/>
    </source>
</evidence>
<name>A0AAD6W045_9ROSI</name>
<dbReference type="Proteomes" id="UP001164929">
    <property type="component" value="Chromosome 6"/>
</dbReference>
<organism evidence="1 2">
    <name type="scientific">Populus alba x Populus x berolinensis</name>
    <dbReference type="NCBI Taxonomy" id="444605"/>
    <lineage>
        <taxon>Eukaryota</taxon>
        <taxon>Viridiplantae</taxon>
        <taxon>Streptophyta</taxon>
        <taxon>Embryophyta</taxon>
        <taxon>Tracheophyta</taxon>
        <taxon>Spermatophyta</taxon>
        <taxon>Magnoliopsida</taxon>
        <taxon>eudicotyledons</taxon>
        <taxon>Gunneridae</taxon>
        <taxon>Pentapetalae</taxon>
        <taxon>rosids</taxon>
        <taxon>fabids</taxon>
        <taxon>Malpighiales</taxon>
        <taxon>Salicaceae</taxon>
        <taxon>Saliceae</taxon>
        <taxon>Populus</taxon>
    </lineage>
</organism>
<proteinExistence type="predicted"/>
<reference evidence="1" key="1">
    <citation type="journal article" date="2023" name="Mol. Ecol. Resour.">
        <title>Chromosome-level genome assembly of a triploid poplar Populus alba 'Berolinensis'.</title>
        <authorList>
            <person name="Chen S."/>
            <person name="Yu Y."/>
            <person name="Wang X."/>
            <person name="Wang S."/>
            <person name="Zhang T."/>
            <person name="Zhou Y."/>
            <person name="He R."/>
            <person name="Meng N."/>
            <person name="Wang Y."/>
            <person name="Liu W."/>
            <person name="Liu Z."/>
            <person name="Liu J."/>
            <person name="Guo Q."/>
            <person name="Huang H."/>
            <person name="Sederoff R.R."/>
            <person name="Wang G."/>
            <person name="Qu G."/>
            <person name="Chen S."/>
        </authorList>
    </citation>
    <scope>NUCLEOTIDE SEQUENCE</scope>
    <source>
        <strain evidence="1">SC-2020</strain>
    </source>
</reference>
<sequence>MGVPVALPSRRSPSDSPLSFLFSFLALQLAQTNHCRVVLDIERNALSLVPLAG</sequence>
<protein>
    <submittedName>
        <fullName evidence="1">Uncharacterized protein</fullName>
    </submittedName>
</protein>
<comment type="caution">
    <text evidence="1">The sequence shown here is derived from an EMBL/GenBank/DDBJ whole genome shotgun (WGS) entry which is preliminary data.</text>
</comment>
<gene>
    <name evidence="1" type="ORF">NC653_017137</name>
</gene>
<accession>A0AAD6W045</accession>